<dbReference type="InterPro" id="IPR053203">
    <property type="entry name" value="Cisplatin_resist-associated"/>
</dbReference>
<reference evidence="2" key="1">
    <citation type="journal article" date="2012" name="PLoS Genet.">
        <title>The genomes of the fungal plant pathogens Cladosporium fulvum and Dothistroma septosporum reveal adaptation to different hosts and lifestyles but also signatures of common ancestry.</title>
        <authorList>
            <person name="de Wit P.J.G.M."/>
            <person name="van der Burgt A."/>
            <person name="Oekmen B."/>
            <person name="Stergiopoulos I."/>
            <person name="Abd-Elsalam K.A."/>
            <person name="Aerts A.L."/>
            <person name="Bahkali A.H."/>
            <person name="Beenen H.G."/>
            <person name="Chettri P."/>
            <person name="Cox M.P."/>
            <person name="Datema E."/>
            <person name="de Vries R.P."/>
            <person name="Dhillon B."/>
            <person name="Ganley A.R."/>
            <person name="Griffiths S.A."/>
            <person name="Guo Y."/>
            <person name="Hamelin R.C."/>
            <person name="Henrissat B."/>
            <person name="Kabir M.S."/>
            <person name="Jashni M.K."/>
            <person name="Kema G."/>
            <person name="Klaubauf S."/>
            <person name="Lapidus A."/>
            <person name="Levasseur A."/>
            <person name="Lindquist E."/>
            <person name="Mehrabi R."/>
            <person name="Ohm R.A."/>
            <person name="Owen T.J."/>
            <person name="Salamov A."/>
            <person name="Schwelm A."/>
            <person name="Schijlen E."/>
            <person name="Sun H."/>
            <person name="van den Burg H.A."/>
            <person name="van Ham R.C.H.J."/>
            <person name="Zhang S."/>
            <person name="Goodwin S.B."/>
            <person name="Grigoriev I.V."/>
            <person name="Collemare J."/>
            <person name="Bradshaw R.E."/>
        </authorList>
    </citation>
    <scope>NUCLEOTIDE SEQUENCE [LARGE SCALE GENOMIC DNA]</scope>
    <source>
        <strain evidence="2">NZE10 / CBS 128990</strain>
    </source>
</reference>
<dbReference type="AlphaFoldDB" id="N1PYM3"/>
<keyword evidence="2" id="KW-1185">Reference proteome</keyword>
<proteinExistence type="predicted"/>
<gene>
    <name evidence="1" type="ORF">DOTSEDRAFT_67592</name>
</gene>
<dbReference type="PANTHER" id="PTHR34693">
    <property type="entry name" value="PROTEIN PAR32"/>
    <property type="match status" value="1"/>
</dbReference>
<dbReference type="InterPro" id="IPR022024">
    <property type="entry name" value="DUF3602"/>
</dbReference>
<evidence type="ECO:0000313" key="1">
    <source>
        <dbReference type="EMBL" id="EME48601.1"/>
    </source>
</evidence>
<feature type="non-terminal residue" evidence="1">
    <location>
        <position position="1"/>
    </location>
</feature>
<reference evidence="1 2" key="2">
    <citation type="journal article" date="2012" name="PLoS Pathog.">
        <title>Diverse lifestyles and strategies of plant pathogenesis encoded in the genomes of eighteen Dothideomycetes fungi.</title>
        <authorList>
            <person name="Ohm R.A."/>
            <person name="Feau N."/>
            <person name="Henrissat B."/>
            <person name="Schoch C.L."/>
            <person name="Horwitz B.A."/>
            <person name="Barry K.W."/>
            <person name="Condon B.J."/>
            <person name="Copeland A.C."/>
            <person name="Dhillon B."/>
            <person name="Glaser F."/>
            <person name="Hesse C.N."/>
            <person name="Kosti I."/>
            <person name="LaButti K."/>
            <person name="Lindquist E.A."/>
            <person name="Lucas S."/>
            <person name="Salamov A.A."/>
            <person name="Bradshaw R.E."/>
            <person name="Ciuffetti L."/>
            <person name="Hamelin R.C."/>
            <person name="Kema G.H.J."/>
            <person name="Lawrence C."/>
            <person name="Scott J.A."/>
            <person name="Spatafora J.W."/>
            <person name="Turgeon B.G."/>
            <person name="de Wit P.J.G.M."/>
            <person name="Zhong S."/>
            <person name="Goodwin S.B."/>
            <person name="Grigoriev I.V."/>
        </authorList>
    </citation>
    <scope>NUCLEOTIDE SEQUENCE [LARGE SCALE GENOMIC DNA]</scope>
    <source>
        <strain evidence="2">NZE10 / CBS 128990</strain>
    </source>
</reference>
<dbReference type="EMBL" id="KB446535">
    <property type="protein sequence ID" value="EME48601.1"/>
    <property type="molecule type" value="Genomic_DNA"/>
</dbReference>
<dbReference type="eggNOG" id="ENOG502SD3B">
    <property type="taxonomic scope" value="Eukaryota"/>
</dbReference>
<protein>
    <submittedName>
        <fullName evidence="1">Uncharacterized protein</fullName>
    </submittedName>
</protein>
<name>N1PYM3_DOTSN</name>
<dbReference type="PANTHER" id="PTHR34693:SF5">
    <property type="match status" value="1"/>
</dbReference>
<dbReference type="OrthoDB" id="4159136at2759"/>
<dbReference type="Pfam" id="PF12223">
    <property type="entry name" value="DUF3602"/>
    <property type="match status" value="1"/>
</dbReference>
<sequence length="167" mass="17879">MPYAGRGGAGNIQAVEQETKRLAADIEAGQDSTRSFSQFPPTLGEQQYAYKGRGGAGNWYSPKDLSDTGVYKDFGLSQRIGDGVNAVGHEPLPQDNAGASEQVRKLGRGGAGNYAAYDASEGQTRAQEKKLEADREAREMVKANVEEKVKSTLVEPPRAKLAGAEPY</sequence>
<dbReference type="HOGENOM" id="CLU_112553_0_0_1"/>
<dbReference type="Proteomes" id="UP000016933">
    <property type="component" value="Unassembled WGS sequence"/>
</dbReference>
<evidence type="ECO:0000313" key="2">
    <source>
        <dbReference type="Proteomes" id="UP000016933"/>
    </source>
</evidence>
<dbReference type="OMA" id="WKHAISF"/>
<organism evidence="1 2">
    <name type="scientific">Dothistroma septosporum (strain NZE10 / CBS 128990)</name>
    <name type="common">Red band needle blight fungus</name>
    <name type="synonym">Mycosphaerella pini</name>
    <dbReference type="NCBI Taxonomy" id="675120"/>
    <lineage>
        <taxon>Eukaryota</taxon>
        <taxon>Fungi</taxon>
        <taxon>Dikarya</taxon>
        <taxon>Ascomycota</taxon>
        <taxon>Pezizomycotina</taxon>
        <taxon>Dothideomycetes</taxon>
        <taxon>Dothideomycetidae</taxon>
        <taxon>Mycosphaerellales</taxon>
        <taxon>Mycosphaerellaceae</taxon>
        <taxon>Dothistroma</taxon>
    </lineage>
</organism>
<accession>N1PYM3</accession>